<evidence type="ECO:0000256" key="4">
    <source>
        <dbReference type="ARBA" id="ARBA00023136"/>
    </source>
</evidence>
<dbReference type="Pfam" id="PF04932">
    <property type="entry name" value="Wzy_C"/>
    <property type="match status" value="1"/>
</dbReference>
<feature type="transmembrane region" description="Helical" evidence="5">
    <location>
        <begin position="24"/>
        <end position="46"/>
    </location>
</feature>
<evidence type="ECO:0000313" key="8">
    <source>
        <dbReference type="Proteomes" id="UP000639010"/>
    </source>
</evidence>
<comment type="caution">
    <text evidence="7">The sequence shown here is derived from an EMBL/GenBank/DDBJ whole genome shotgun (WGS) entry which is preliminary data.</text>
</comment>
<feature type="transmembrane region" description="Helical" evidence="5">
    <location>
        <begin position="184"/>
        <end position="202"/>
    </location>
</feature>
<feature type="transmembrane region" description="Helical" evidence="5">
    <location>
        <begin position="381"/>
        <end position="399"/>
    </location>
</feature>
<feature type="transmembrane region" description="Helical" evidence="5">
    <location>
        <begin position="52"/>
        <end position="70"/>
    </location>
</feature>
<reference evidence="7 8" key="1">
    <citation type="submission" date="2020-10" db="EMBL/GenBank/DDBJ databases">
        <title>Genomic Encyclopedia of Type Strains, Phase IV (KMG-IV): sequencing the most valuable type-strain genomes for metagenomic binning, comparative biology and taxonomic classification.</title>
        <authorList>
            <person name="Goeker M."/>
        </authorList>
    </citation>
    <scope>NUCLEOTIDE SEQUENCE [LARGE SCALE GENOMIC DNA]</scope>
    <source>
        <strain evidence="7 8">DSM 4194</strain>
    </source>
</reference>
<evidence type="ECO:0000256" key="1">
    <source>
        <dbReference type="ARBA" id="ARBA00004141"/>
    </source>
</evidence>
<dbReference type="InterPro" id="IPR051533">
    <property type="entry name" value="WaaL-like"/>
</dbReference>
<dbReference type="EMBL" id="JADBGG010000025">
    <property type="protein sequence ID" value="MBE1426362.1"/>
    <property type="molecule type" value="Genomic_DNA"/>
</dbReference>
<proteinExistence type="predicted"/>
<name>A0ABR9H765_9BACT</name>
<dbReference type="PANTHER" id="PTHR37422">
    <property type="entry name" value="TEICHURONIC ACID BIOSYNTHESIS PROTEIN TUAE"/>
    <property type="match status" value="1"/>
</dbReference>
<feature type="transmembrane region" description="Helical" evidence="5">
    <location>
        <begin position="334"/>
        <end position="360"/>
    </location>
</feature>
<feature type="transmembrane region" description="Helical" evidence="5">
    <location>
        <begin position="105"/>
        <end position="123"/>
    </location>
</feature>
<keyword evidence="8" id="KW-1185">Reference proteome</keyword>
<evidence type="ECO:0000313" key="7">
    <source>
        <dbReference type="EMBL" id="MBE1426362.1"/>
    </source>
</evidence>
<feature type="transmembrane region" description="Helical" evidence="5">
    <location>
        <begin position="233"/>
        <end position="249"/>
    </location>
</feature>
<evidence type="ECO:0000256" key="2">
    <source>
        <dbReference type="ARBA" id="ARBA00022692"/>
    </source>
</evidence>
<dbReference type="Proteomes" id="UP000639010">
    <property type="component" value="Unassembled WGS sequence"/>
</dbReference>
<evidence type="ECO:0000259" key="6">
    <source>
        <dbReference type="Pfam" id="PF04932"/>
    </source>
</evidence>
<keyword evidence="2 5" id="KW-0812">Transmembrane</keyword>
<comment type="subcellular location">
    <subcellularLocation>
        <location evidence="1">Membrane</location>
        <topology evidence="1">Multi-pass membrane protein</topology>
    </subcellularLocation>
</comment>
<dbReference type="PANTHER" id="PTHR37422:SF13">
    <property type="entry name" value="LIPOPOLYSACCHARIDE BIOSYNTHESIS PROTEIN PA4999-RELATED"/>
    <property type="match status" value="1"/>
</dbReference>
<dbReference type="InterPro" id="IPR007016">
    <property type="entry name" value="O-antigen_ligase-rel_domated"/>
</dbReference>
<keyword evidence="3 5" id="KW-1133">Transmembrane helix</keyword>
<organism evidence="7 8">
    <name type="scientific">Desulfomicrobium macestii</name>
    <dbReference type="NCBI Taxonomy" id="90731"/>
    <lineage>
        <taxon>Bacteria</taxon>
        <taxon>Pseudomonadati</taxon>
        <taxon>Thermodesulfobacteriota</taxon>
        <taxon>Desulfovibrionia</taxon>
        <taxon>Desulfovibrionales</taxon>
        <taxon>Desulfomicrobiaceae</taxon>
        <taxon>Desulfomicrobium</taxon>
    </lineage>
</organism>
<evidence type="ECO:0000256" key="3">
    <source>
        <dbReference type="ARBA" id="ARBA00022989"/>
    </source>
</evidence>
<evidence type="ECO:0000256" key="5">
    <source>
        <dbReference type="SAM" id="Phobius"/>
    </source>
</evidence>
<accession>A0ABR9H765</accession>
<feature type="domain" description="O-antigen ligase-related" evidence="6">
    <location>
        <begin position="220"/>
        <end position="351"/>
    </location>
</feature>
<keyword evidence="4 5" id="KW-0472">Membrane</keyword>
<dbReference type="RefSeq" id="WP_192624365.1">
    <property type="nucleotide sequence ID" value="NZ_JADBGG010000025.1"/>
</dbReference>
<protein>
    <recommendedName>
        <fullName evidence="6">O-antigen ligase-related domain-containing protein</fullName>
    </recommendedName>
</protein>
<feature type="transmembrane region" description="Helical" evidence="5">
    <location>
        <begin position="82"/>
        <end position="99"/>
    </location>
</feature>
<feature type="transmembrane region" description="Helical" evidence="5">
    <location>
        <begin position="209"/>
        <end position="227"/>
    </location>
</feature>
<sequence>MNKSPVKKSLPQYFTNNFRNKDNLISFFSFLLRFGFCFYILFFPIGKAPANIGSICAMIGLLGTYALDYQNSNLKLLGKLKWIYFIFIGFILFKAFHNINISNGWYGFRTNINGAFTLFLIGLEFIRNKRDLKIVIALFTVAGFYEGLDGLYQYIVGVDFIRGDPPLSGPTGIRLTGSMKTYRVGNYMSLILPISLGAWVLLPSTWSRWQKAIFMAAILFPGMFLFLGAQTRSGFLGFFVAAVALYALLRGFTWKILAGGAALLSWALFFGSKRTSFEMILQDGRIQELWPYALKVFQSAPLLGVGLNSYNPGVHALGLEFQQHSQSIQHPHNIYLQFLCEMGIIGLLVLVCFFGTYLIWSLRHTIKGFVTNEKRAPCIMLSFFWAAFLGYTATGLSGHDFFRPWWLGTAFSILGIVMGGCLTLSGETKPAKDRN</sequence>
<feature type="transmembrane region" description="Helical" evidence="5">
    <location>
        <begin position="405"/>
        <end position="425"/>
    </location>
</feature>
<gene>
    <name evidence="7" type="ORF">H4684_003027</name>
</gene>